<keyword evidence="1" id="KW-1133">Transmembrane helix</keyword>
<reference evidence="2" key="1">
    <citation type="journal article" date="2014" name="Front. Microbiol.">
        <title>High frequency of phylogenetically diverse reductive dehalogenase-homologous genes in deep subseafloor sedimentary metagenomes.</title>
        <authorList>
            <person name="Kawai M."/>
            <person name="Futagami T."/>
            <person name="Toyoda A."/>
            <person name="Takaki Y."/>
            <person name="Nishi S."/>
            <person name="Hori S."/>
            <person name="Arai W."/>
            <person name="Tsubouchi T."/>
            <person name="Morono Y."/>
            <person name="Uchiyama I."/>
            <person name="Ito T."/>
            <person name="Fujiyama A."/>
            <person name="Inagaki F."/>
            <person name="Takami H."/>
        </authorList>
    </citation>
    <scope>NUCLEOTIDE SEQUENCE</scope>
    <source>
        <strain evidence="2">Expedition CK06-06</strain>
    </source>
</reference>
<comment type="caution">
    <text evidence="2">The sequence shown here is derived from an EMBL/GenBank/DDBJ whole genome shotgun (WGS) entry which is preliminary data.</text>
</comment>
<protein>
    <submittedName>
        <fullName evidence="2">Uncharacterized protein</fullName>
    </submittedName>
</protein>
<evidence type="ECO:0000313" key="2">
    <source>
        <dbReference type="EMBL" id="GAI62971.1"/>
    </source>
</evidence>
<keyword evidence="1" id="KW-0472">Membrane</keyword>
<keyword evidence="1" id="KW-0812">Transmembrane</keyword>
<dbReference type="EMBL" id="BARW01003066">
    <property type="protein sequence ID" value="GAI62971.1"/>
    <property type="molecule type" value="Genomic_DNA"/>
</dbReference>
<accession>X1R7J9</accession>
<evidence type="ECO:0000256" key="1">
    <source>
        <dbReference type="SAM" id="Phobius"/>
    </source>
</evidence>
<dbReference type="AlphaFoldDB" id="X1R7J9"/>
<organism evidence="2">
    <name type="scientific">marine sediment metagenome</name>
    <dbReference type="NCBI Taxonomy" id="412755"/>
    <lineage>
        <taxon>unclassified sequences</taxon>
        <taxon>metagenomes</taxon>
        <taxon>ecological metagenomes</taxon>
    </lineage>
</organism>
<proteinExistence type="predicted"/>
<sequence>MQITQVAVGNVLYPLVEGQPLPIDVGQTLRVFYAFKYKMPETNGVRIWASLYRYTMGVLDRSSQAQTKETIPLEKALEWKDYSGEIDIVVGQIGSGTYGLICELPDYDKEDHIDDCIEVTAAPSIWAMIGPLLMLGLMVGLVSMMAPMMEEGVG</sequence>
<name>X1R7J9_9ZZZZ</name>
<feature type="transmembrane region" description="Helical" evidence="1">
    <location>
        <begin position="125"/>
        <end position="146"/>
    </location>
</feature>
<gene>
    <name evidence="2" type="ORF">S12H4_08059</name>
</gene>